<proteinExistence type="predicted"/>
<organism evidence="4 5">
    <name type="scientific">Parasphingorhabdus litoris</name>
    <dbReference type="NCBI Taxonomy" id="394733"/>
    <lineage>
        <taxon>Bacteria</taxon>
        <taxon>Pseudomonadati</taxon>
        <taxon>Pseudomonadota</taxon>
        <taxon>Alphaproteobacteria</taxon>
        <taxon>Sphingomonadales</taxon>
        <taxon>Sphingomonadaceae</taxon>
        <taxon>Parasphingorhabdus</taxon>
    </lineage>
</organism>
<evidence type="ECO:0000256" key="2">
    <source>
        <dbReference type="SAM" id="Phobius"/>
    </source>
</evidence>
<keyword evidence="2" id="KW-1133">Transmembrane helix</keyword>
<dbReference type="InterPro" id="IPR018764">
    <property type="entry name" value="RskA_C"/>
</dbReference>
<evidence type="ECO:0000313" key="5">
    <source>
        <dbReference type="Proteomes" id="UP001500713"/>
    </source>
</evidence>
<keyword evidence="2" id="KW-0812">Transmembrane</keyword>
<feature type="region of interest" description="Disordered" evidence="1">
    <location>
        <begin position="214"/>
        <end position="233"/>
    </location>
</feature>
<dbReference type="Proteomes" id="UP001500713">
    <property type="component" value="Unassembled WGS sequence"/>
</dbReference>
<comment type="caution">
    <text evidence="4">The sequence shown here is derived from an EMBL/GenBank/DDBJ whole genome shotgun (WGS) entry which is preliminary data.</text>
</comment>
<accession>A0ABP3KMH0</accession>
<sequence>MVDEQEPLKDDEVPDDETLAAELALGLLDGDEKAAALRKQLSDPTFARAVDEWNDRIDPLFQEFQDVEPEASIWDSIESRIDGGATPSGTVVQLKRWRIGAILSGALAACLALALIVGPGPFASPSEPQSVAVAQLTGNIEGLVLAVSYDPKTAEMRVDVDGMPETETEPELWIVGSDGVPRSLGQIGRDGISQMTVPSDHRKLITSAATLELSMEPPSDTPHAKPTGEPVATGKITII</sequence>
<dbReference type="EMBL" id="BAAAEM010000003">
    <property type="protein sequence ID" value="GAA0482579.1"/>
    <property type="molecule type" value="Genomic_DNA"/>
</dbReference>
<dbReference type="RefSeq" id="WP_229953344.1">
    <property type="nucleotide sequence ID" value="NZ_BAAAEM010000003.1"/>
</dbReference>
<gene>
    <name evidence="4" type="ORF">GCM10009096_26180</name>
</gene>
<feature type="transmembrane region" description="Helical" evidence="2">
    <location>
        <begin position="99"/>
        <end position="118"/>
    </location>
</feature>
<keyword evidence="5" id="KW-1185">Reference proteome</keyword>
<evidence type="ECO:0000259" key="3">
    <source>
        <dbReference type="Pfam" id="PF10099"/>
    </source>
</evidence>
<evidence type="ECO:0000313" key="4">
    <source>
        <dbReference type="EMBL" id="GAA0482579.1"/>
    </source>
</evidence>
<evidence type="ECO:0000256" key="1">
    <source>
        <dbReference type="SAM" id="MobiDB-lite"/>
    </source>
</evidence>
<dbReference type="PANTHER" id="PTHR37461:SF1">
    <property type="entry name" value="ANTI-SIGMA-K FACTOR RSKA"/>
    <property type="match status" value="1"/>
</dbReference>
<dbReference type="Pfam" id="PF10099">
    <property type="entry name" value="RskA_C"/>
    <property type="match status" value="1"/>
</dbReference>
<dbReference type="PANTHER" id="PTHR37461">
    <property type="entry name" value="ANTI-SIGMA-K FACTOR RSKA"/>
    <property type="match status" value="1"/>
</dbReference>
<reference evidence="5" key="1">
    <citation type="journal article" date="2019" name="Int. J. Syst. Evol. Microbiol.">
        <title>The Global Catalogue of Microorganisms (GCM) 10K type strain sequencing project: providing services to taxonomists for standard genome sequencing and annotation.</title>
        <authorList>
            <consortium name="The Broad Institute Genomics Platform"/>
            <consortium name="The Broad Institute Genome Sequencing Center for Infectious Disease"/>
            <person name="Wu L."/>
            <person name="Ma J."/>
        </authorList>
    </citation>
    <scope>NUCLEOTIDE SEQUENCE [LARGE SCALE GENOMIC DNA]</scope>
    <source>
        <strain evidence="5">JCM 14162</strain>
    </source>
</reference>
<protein>
    <submittedName>
        <fullName evidence="4">Anti-sigma factor</fullName>
    </submittedName>
</protein>
<dbReference type="InterPro" id="IPR051474">
    <property type="entry name" value="Anti-sigma-K/W_factor"/>
</dbReference>
<feature type="domain" description="Anti-sigma K factor RskA C-terminal" evidence="3">
    <location>
        <begin position="107"/>
        <end position="229"/>
    </location>
</feature>
<keyword evidence="2" id="KW-0472">Membrane</keyword>
<name>A0ABP3KMH0_9SPHN</name>